<evidence type="ECO:0000256" key="1">
    <source>
        <dbReference type="SAM" id="MobiDB-lite"/>
    </source>
</evidence>
<feature type="compositionally biased region" description="Acidic residues" evidence="1">
    <location>
        <begin position="87"/>
        <end position="103"/>
    </location>
</feature>
<dbReference type="EMBL" id="CAAALY010110351">
    <property type="protein sequence ID" value="VEL30201.1"/>
    <property type="molecule type" value="Genomic_DNA"/>
</dbReference>
<dbReference type="Proteomes" id="UP000784294">
    <property type="component" value="Unassembled WGS sequence"/>
</dbReference>
<keyword evidence="3" id="KW-1185">Reference proteome</keyword>
<protein>
    <submittedName>
        <fullName evidence="2">Uncharacterized protein</fullName>
    </submittedName>
</protein>
<sequence length="153" mass="16854">MRQSLGWCERYFATLHVSANQPSVAPTLPIASSCPRTAKRIRLSKPRHSHQASPGSVPELSHQEHAKPLGSSNSSLLDKPTLIDSNVDVDDRDDGEEDSEDDIPFPSVPGQTIAPVISSTLPSLLGTHRALLFFQTRSMLHLVEMMIRLVCIY</sequence>
<name>A0A3S5ARF6_9PLAT</name>
<organism evidence="2 3">
    <name type="scientific">Protopolystoma xenopodis</name>
    <dbReference type="NCBI Taxonomy" id="117903"/>
    <lineage>
        <taxon>Eukaryota</taxon>
        <taxon>Metazoa</taxon>
        <taxon>Spiralia</taxon>
        <taxon>Lophotrochozoa</taxon>
        <taxon>Platyhelminthes</taxon>
        <taxon>Monogenea</taxon>
        <taxon>Polyopisthocotylea</taxon>
        <taxon>Polystomatidea</taxon>
        <taxon>Polystomatidae</taxon>
        <taxon>Protopolystoma</taxon>
    </lineage>
</organism>
<dbReference type="AlphaFoldDB" id="A0A3S5ARF6"/>
<comment type="caution">
    <text evidence="2">The sequence shown here is derived from an EMBL/GenBank/DDBJ whole genome shotgun (WGS) entry which is preliminary data.</text>
</comment>
<gene>
    <name evidence="2" type="ORF">PXEA_LOCUS23641</name>
</gene>
<dbReference type="PROSITE" id="PS51257">
    <property type="entry name" value="PROKAR_LIPOPROTEIN"/>
    <property type="match status" value="1"/>
</dbReference>
<reference evidence="2" key="1">
    <citation type="submission" date="2018-11" db="EMBL/GenBank/DDBJ databases">
        <authorList>
            <consortium name="Pathogen Informatics"/>
        </authorList>
    </citation>
    <scope>NUCLEOTIDE SEQUENCE</scope>
</reference>
<accession>A0A3S5ARF6</accession>
<feature type="region of interest" description="Disordered" evidence="1">
    <location>
        <begin position="42"/>
        <end position="109"/>
    </location>
</feature>
<evidence type="ECO:0000313" key="3">
    <source>
        <dbReference type="Proteomes" id="UP000784294"/>
    </source>
</evidence>
<evidence type="ECO:0000313" key="2">
    <source>
        <dbReference type="EMBL" id="VEL30201.1"/>
    </source>
</evidence>
<proteinExistence type="predicted"/>